<reference evidence="2" key="1">
    <citation type="submission" date="2023-10" db="EMBL/GenBank/DDBJ databases">
        <authorList>
            <person name="Chen Y."/>
            <person name="Shah S."/>
            <person name="Dougan E. K."/>
            <person name="Thang M."/>
            <person name="Chan C."/>
        </authorList>
    </citation>
    <scope>NUCLEOTIDE SEQUENCE [LARGE SCALE GENOMIC DNA]</scope>
</reference>
<evidence type="ECO:0000256" key="1">
    <source>
        <dbReference type="SAM" id="MobiDB-lite"/>
    </source>
</evidence>
<dbReference type="Proteomes" id="UP001189429">
    <property type="component" value="Unassembled WGS sequence"/>
</dbReference>
<evidence type="ECO:0000313" key="3">
    <source>
        <dbReference type="Proteomes" id="UP001189429"/>
    </source>
</evidence>
<evidence type="ECO:0000313" key="2">
    <source>
        <dbReference type="EMBL" id="CAK0813166.1"/>
    </source>
</evidence>
<name>A0ABN9R4C3_9DINO</name>
<sequence>MLVALAYRGWSVYPWHEAAQNFDQPDKGLPRDEEGRRQFGIKWPAYNMDGRGGESAFEHDHKEHYHDRVLSEEMALISHIRQPIVTCEGCMWYRSLGLEYEQLEQDGQHSVICSWRPDAPPAELPARCAPVRRPRPPQEAARAVLFLEKLECDWSGWRLRGGSGRPTSAPPGPRPSRPVASTSCSTGCTRTDWQCRCCAPVPPEEMFVGKERPAAKDGRCTRYRRRSREALEPPEPSPSFHAGLEPTRGAIALPAWKTQGGQDQIHVRVDQS</sequence>
<comment type="caution">
    <text evidence="2">The sequence shown here is derived from an EMBL/GenBank/DDBJ whole genome shotgun (WGS) entry which is preliminary data.</text>
</comment>
<feature type="region of interest" description="Disordered" evidence="1">
    <location>
        <begin position="161"/>
        <end position="184"/>
    </location>
</feature>
<gene>
    <name evidence="2" type="ORF">PCOR1329_LOCUS17178</name>
</gene>
<keyword evidence="3" id="KW-1185">Reference proteome</keyword>
<protein>
    <submittedName>
        <fullName evidence="2">Uncharacterized protein</fullName>
    </submittedName>
</protein>
<feature type="region of interest" description="Disordered" evidence="1">
    <location>
        <begin position="215"/>
        <end position="248"/>
    </location>
</feature>
<proteinExistence type="predicted"/>
<dbReference type="EMBL" id="CAUYUJ010005313">
    <property type="protein sequence ID" value="CAK0813166.1"/>
    <property type="molecule type" value="Genomic_DNA"/>
</dbReference>
<organism evidence="2 3">
    <name type="scientific">Prorocentrum cordatum</name>
    <dbReference type="NCBI Taxonomy" id="2364126"/>
    <lineage>
        <taxon>Eukaryota</taxon>
        <taxon>Sar</taxon>
        <taxon>Alveolata</taxon>
        <taxon>Dinophyceae</taxon>
        <taxon>Prorocentrales</taxon>
        <taxon>Prorocentraceae</taxon>
        <taxon>Prorocentrum</taxon>
    </lineage>
</organism>
<accession>A0ABN9R4C3</accession>